<gene>
    <name evidence="2" type="ORF">FH759_06050</name>
</gene>
<dbReference type="Proteomes" id="UP000483078">
    <property type="component" value="Unassembled WGS sequence"/>
</dbReference>
<dbReference type="Gene3D" id="3.90.420.10">
    <property type="entry name" value="Oxidoreductase, molybdopterin-binding domain"/>
    <property type="match status" value="1"/>
</dbReference>
<dbReference type="RefSeq" id="WP_273248836.1">
    <property type="nucleotide sequence ID" value="NZ_VENJ01000006.1"/>
</dbReference>
<dbReference type="InterPro" id="IPR036374">
    <property type="entry name" value="OxRdtase_Mopterin-bd_sf"/>
</dbReference>
<evidence type="ECO:0000259" key="1">
    <source>
        <dbReference type="Pfam" id="PF00174"/>
    </source>
</evidence>
<name>A0A7C9LMT3_9RHOB</name>
<dbReference type="AlphaFoldDB" id="A0A7C9LMT3"/>
<feature type="domain" description="Oxidoreductase molybdopterin-binding" evidence="1">
    <location>
        <begin position="73"/>
        <end position="148"/>
    </location>
</feature>
<dbReference type="InterPro" id="IPR000572">
    <property type="entry name" value="OxRdtase_Mopterin-bd_dom"/>
</dbReference>
<comment type="caution">
    <text evidence="2">The sequence shown here is derived from an EMBL/GenBank/DDBJ whole genome shotgun (WGS) entry which is preliminary data.</text>
</comment>
<accession>A0A7C9LMT3</accession>
<dbReference type="SUPFAM" id="SSF56524">
    <property type="entry name" value="Oxidoreductase molybdopterin-binding domain"/>
    <property type="match status" value="1"/>
</dbReference>
<dbReference type="EMBL" id="VENJ01000006">
    <property type="protein sequence ID" value="MTJ04242.1"/>
    <property type="molecule type" value="Genomic_DNA"/>
</dbReference>
<dbReference type="Pfam" id="PF00174">
    <property type="entry name" value="Oxidored_molyb"/>
    <property type="match status" value="1"/>
</dbReference>
<proteinExistence type="predicted"/>
<protein>
    <submittedName>
        <fullName evidence="2">Oxidoreductase</fullName>
    </submittedName>
</protein>
<organism evidence="2 3">
    <name type="scientific">Sediminimonas qiaohouensis</name>
    <dbReference type="NCBI Taxonomy" id="552061"/>
    <lineage>
        <taxon>Bacteria</taxon>
        <taxon>Pseudomonadati</taxon>
        <taxon>Pseudomonadota</taxon>
        <taxon>Alphaproteobacteria</taxon>
        <taxon>Rhodobacterales</taxon>
        <taxon>Roseobacteraceae</taxon>
        <taxon>Sediminimonas</taxon>
    </lineage>
</organism>
<reference evidence="2 3" key="1">
    <citation type="submission" date="2019-06" db="EMBL/GenBank/DDBJ databases">
        <title>Enrichment of Autotrophic Halophilic Microorganisms from Red Sea Brine Pool Using Microbial Electrosynthesis System.</title>
        <authorList>
            <person name="Alqahtani M.F."/>
            <person name="Bajracharya S."/>
            <person name="Katuri K.P."/>
            <person name="Ali M."/>
            <person name="Saikaly P.E."/>
        </authorList>
    </citation>
    <scope>NUCLEOTIDE SEQUENCE [LARGE SCALE GENOMIC DNA]</scope>
    <source>
        <strain evidence="2">MES6</strain>
    </source>
</reference>
<evidence type="ECO:0000313" key="3">
    <source>
        <dbReference type="Proteomes" id="UP000483078"/>
    </source>
</evidence>
<evidence type="ECO:0000313" key="2">
    <source>
        <dbReference type="EMBL" id="MTJ04242.1"/>
    </source>
</evidence>
<sequence>MRSAIDVCILRLAAAVILAGELIAGTPGARAADPHVLDIRIAPEAAGAGEEGRRIALGLDDLRTLPRAAFRTSTNWTAGRQRFEGVHLHDLLAYLGVRGGVMRLIGLNGYEARFPVADVRPDGALLAFARNGAPMSIRDKGPLWLVFPFDRDARYRTETYYARSVWQLDRIRIER</sequence>